<evidence type="ECO:0000256" key="1">
    <source>
        <dbReference type="SAM" id="Coils"/>
    </source>
</evidence>
<protein>
    <submittedName>
        <fullName evidence="2">DUF2564 family protein</fullName>
    </submittedName>
</protein>
<organism evidence="2">
    <name type="scientific">Alkalihalophilus sp. As8PL</name>
    <dbReference type="NCBI Taxonomy" id="3237103"/>
    <lineage>
        <taxon>Bacteria</taxon>
        <taxon>Bacillati</taxon>
        <taxon>Bacillota</taxon>
        <taxon>Bacilli</taxon>
        <taxon>Bacillales</taxon>
        <taxon>Bacillaceae</taxon>
        <taxon>Alkalihalophilus</taxon>
    </lineage>
</organism>
<sequence length="82" mass="9311">MSEPYNELKQVEMAIKSAQRMVGQATMSMDQEQLEAATDAVNQAKEQYKRAVSHQTGVDQAFFEFSEELLLKADQQLNEAKK</sequence>
<accession>A0AB39BSQ7</accession>
<dbReference type="InterPro" id="IPR020314">
    <property type="entry name" value="Uncharacterised_YpzA"/>
</dbReference>
<keyword evidence="1" id="KW-0175">Coiled coil</keyword>
<gene>
    <name evidence="2" type="ORF">AB3N04_01520</name>
</gene>
<feature type="coiled-coil region" evidence="1">
    <location>
        <begin position="27"/>
        <end position="54"/>
    </location>
</feature>
<proteinExistence type="predicted"/>
<evidence type="ECO:0000313" key="2">
    <source>
        <dbReference type="EMBL" id="XDI37015.1"/>
    </source>
</evidence>
<dbReference type="Pfam" id="PF10819">
    <property type="entry name" value="DUF2564"/>
    <property type="match status" value="1"/>
</dbReference>
<reference evidence="2" key="1">
    <citation type="submission" date="2024-07" db="EMBL/GenBank/DDBJ databases">
        <title>Identification and characteristics of an arsenic-resistant bacterial isolate, which belongs to a novel species.</title>
        <authorList>
            <person name="Juszczyk A."/>
            <person name="Kowalczyk A."/>
            <person name="Was K."/>
            <person name="Kosowicz W."/>
            <person name="Budzyn A."/>
            <person name="Latowski D."/>
        </authorList>
    </citation>
    <scope>NUCLEOTIDE SEQUENCE</scope>
    <source>
        <strain evidence="2">As8PL</strain>
    </source>
</reference>
<dbReference type="RefSeq" id="WP_368504396.1">
    <property type="nucleotide sequence ID" value="NZ_CP162551.1"/>
</dbReference>
<name>A0AB39BSQ7_9BACI</name>
<dbReference type="AlphaFoldDB" id="A0AB39BSQ7"/>
<dbReference type="EMBL" id="CP162551">
    <property type="protein sequence ID" value="XDI37015.1"/>
    <property type="molecule type" value="Genomic_DNA"/>
</dbReference>